<evidence type="ECO:0000256" key="2">
    <source>
        <dbReference type="ARBA" id="ARBA00023110"/>
    </source>
</evidence>
<evidence type="ECO:0000313" key="5">
    <source>
        <dbReference type="EMBL" id="QNU67444.1"/>
    </source>
</evidence>
<dbReference type="OrthoDB" id="9807797at2"/>
<evidence type="ECO:0000256" key="1">
    <source>
        <dbReference type="ARBA" id="ARBA00002388"/>
    </source>
</evidence>
<dbReference type="InterPro" id="IPR002130">
    <property type="entry name" value="Cyclophilin-type_PPIase_dom"/>
</dbReference>
<reference evidence="5 6" key="1">
    <citation type="submission" date="2020-09" db="EMBL/GenBank/DDBJ databases">
        <title>Characterization and genome sequencing of Ruminiclostridium sp. nov. MA18.</title>
        <authorList>
            <person name="Rettenmaier R."/>
            <person name="Kowollik M.-L."/>
            <person name="Liebl W."/>
            <person name="Zverlov V."/>
        </authorList>
    </citation>
    <scope>NUCLEOTIDE SEQUENCE [LARGE SCALE GENOMIC DNA]</scope>
    <source>
        <strain evidence="5 6">MA18</strain>
    </source>
</reference>
<sequence>MLKSILKKSTALLLAVICTLSFTTSCSKSDKTESTGKPQVQIEMENGDKMVLELYPEYAPETVNNFVSLAESGFYDGLTFHRIVKGFMIQGGDPKGDGTGGSEKNIKGEFSGNGFEQNTLSHTRGVISMARSQDPNSASSQFFIVHADSAFLDGQYAAFGKLISGEDVLDKIADTPVEANPFSGEVSVPTEPVKIKTVKVLSK</sequence>
<dbReference type="EMBL" id="CP061336">
    <property type="protein sequence ID" value="QNU67444.1"/>
    <property type="molecule type" value="Genomic_DNA"/>
</dbReference>
<dbReference type="InterPro" id="IPR044666">
    <property type="entry name" value="Cyclophilin_A-like"/>
</dbReference>
<dbReference type="RefSeq" id="WP_137697786.1">
    <property type="nucleotide sequence ID" value="NZ_CP061336.1"/>
</dbReference>
<gene>
    <name evidence="5" type="ORF">EHE19_002620</name>
</gene>
<dbReference type="AlphaFoldDB" id="A0A4U7JJJ5"/>
<dbReference type="PROSITE" id="PS00170">
    <property type="entry name" value="CSA_PPIASE_1"/>
    <property type="match status" value="1"/>
</dbReference>
<keyword evidence="2 4" id="KW-0697">Rotamase</keyword>
<keyword evidence="3 4" id="KW-0413">Isomerase</keyword>
<name>A0A4U7JJJ5_9FIRM</name>
<dbReference type="InterPro" id="IPR020892">
    <property type="entry name" value="Cyclophilin-type_PPIase_CS"/>
</dbReference>
<keyword evidence="4" id="KW-0732">Signal</keyword>
<dbReference type="PROSITE" id="PS50072">
    <property type="entry name" value="CSA_PPIASE_2"/>
    <property type="match status" value="1"/>
</dbReference>
<dbReference type="KEGG" id="rher:EHE19_002620"/>
<dbReference type="GO" id="GO:0003755">
    <property type="term" value="F:peptidyl-prolyl cis-trans isomerase activity"/>
    <property type="evidence" value="ECO:0007669"/>
    <property type="project" value="UniProtKB-UniRule"/>
</dbReference>
<protein>
    <recommendedName>
        <fullName evidence="4">Peptidyl-prolyl cis-trans isomerase</fullName>
        <shortName evidence="4">PPIase</shortName>
        <ecNumber evidence="4">5.2.1.8</ecNumber>
    </recommendedName>
</protein>
<comment type="similarity">
    <text evidence="4">Belongs to the cyclophilin-type PPIase family.</text>
</comment>
<comment type="catalytic activity">
    <reaction evidence="4">
        <text>[protein]-peptidylproline (omega=180) = [protein]-peptidylproline (omega=0)</text>
        <dbReference type="Rhea" id="RHEA:16237"/>
        <dbReference type="Rhea" id="RHEA-COMP:10747"/>
        <dbReference type="Rhea" id="RHEA-COMP:10748"/>
        <dbReference type="ChEBI" id="CHEBI:83833"/>
        <dbReference type="ChEBI" id="CHEBI:83834"/>
        <dbReference type="EC" id="5.2.1.8"/>
    </reaction>
</comment>
<dbReference type="PANTHER" id="PTHR45625:SF4">
    <property type="entry name" value="PEPTIDYLPROLYL ISOMERASE DOMAIN AND WD REPEAT-CONTAINING PROTEIN 1"/>
    <property type="match status" value="1"/>
</dbReference>
<dbReference type="Proteomes" id="UP000306409">
    <property type="component" value="Chromosome"/>
</dbReference>
<proteinExistence type="inferred from homology"/>
<feature type="chain" id="PRO_5039763860" description="Peptidyl-prolyl cis-trans isomerase" evidence="4">
    <location>
        <begin position="29"/>
        <end position="203"/>
    </location>
</feature>
<dbReference type="EC" id="5.2.1.8" evidence="4"/>
<dbReference type="CDD" id="cd00317">
    <property type="entry name" value="cyclophilin"/>
    <property type="match status" value="1"/>
</dbReference>
<dbReference type="PRINTS" id="PR00153">
    <property type="entry name" value="CSAPPISMRASE"/>
</dbReference>
<comment type="function">
    <text evidence="1 4">PPIases accelerate the folding of proteins. It catalyzes the cis-trans isomerization of proline imidic peptide bonds in oligopeptides.</text>
</comment>
<dbReference type="InterPro" id="IPR029000">
    <property type="entry name" value="Cyclophilin-like_dom_sf"/>
</dbReference>
<dbReference type="Pfam" id="PF00160">
    <property type="entry name" value="Pro_isomerase"/>
    <property type="match status" value="1"/>
</dbReference>
<evidence type="ECO:0000313" key="6">
    <source>
        <dbReference type="Proteomes" id="UP000306409"/>
    </source>
</evidence>
<dbReference type="PANTHER" id="PTHR45625">
    <property type="entry name" value="PEPTIDYL-PROLYL CIS-TRANS ISOMERASE-RELATED"/>
    <property type="match status" value="1"/>
</dbReference>
<accession>A0A4U7JJJ5</accession>
<evidence type="ECO:0000256" key="4">
    <source>
        <dbReference type="RuleBase" id="RU363019"/>
    </source>
</evidence>
<evidence type="ECO:0000256" key="3">
    <source>
        <dbReference type="ARBA" id="ARBA00023235"/>
    </source>
</evidence>
<dbReference type="GO" id="GO:0006457">
    <property type="term" value="P:protein folding"/>
    <property type="evidence" value="ECO:0007669"/>
    <property type="project" value="InterPro"/>
</dbReference>
<dbReference type="PROSITE" id="PS51257">
    <property type="entry name" value="PROKAR_LIPOPROTEIN"/>
    <property type="match status" value="1"/>
</dbReference>
<dbReference type="Gene3D" id="2.40.100.10">
    <property type="entry name" value="Cyclophilin-like"/>
    <property type="match status" value="1"/>
</dbReference>
<feature type="signal peptide" evidence="4">
    <location>
        <begin position="1"/>
        <end position="28"/>
    </location>
</feature>
<keyword evidence="6" id="KW-1185">Reference proteome</keyword>
<organism evidence="5 6">
    <name type="scientific">Ruminiclostridium herbifermentans</name>
    <dbReference type="NCBI Taxonomy" id="2488810"/>
    <lineage>
        <taxon>Bacteria</taxon>
        <taxon>Bacillati</taxon>
        <taxon>Bacillota</taxon>
        <taxon>Clostridia</taxon>
        <taxon>Eubacteriales</taxon>
        <taxon>Oscillospiraceae</taxon>
        <taxon>Ruminiclostridium</taxon>
    </lineage>
</organism>
<dbReference type="SUPFAM" id="SSF50891">
    <property type="entry name" value="Cyclophilin-like"/>
    <property type="match status" value="1"/>
</dbReference>